<organism evidence="1 2">
    <name type="scientific">Scutellospora calospora</name>
    <dbReference type="NCBI Taxonomy" id="85575"/>
    <lineage>
        <taxon>Eukaryota</taxon>
        <taxon>Fungi</taxon>
        <taxon>Fungi incertae sedis</taxon>
        <taxon>Mucoromycota</taxon>
        <taxon>Glomeromycotina</taxon>
        <taxon>Glomeromycetes</taxon>
        <taxon>Diversisporales</taxon>
        <taxon>Gigasporaceae</taxon>
        <taxon>Scutellospora</taxon>
    </lineage>
</organism>
<proteinExistence type="predicted"/>
<protein>
    <submittedName>
        <fullName evidence="1">4349_t:CDS:1</fullName>
    </submittedName>
</protein>
<dbReference type="EMBL" id="CAJVPM010000478">
    <property type="protein sequence ID" value="CAG8445256.1"/>
    <property type="molecule type" value="Genomic_DNA"/>
</dbReference>
<name>A0ACA9K0Q0_9GLOM</name>
<evidence type="ECO:0000313" key="2">
    <source>
        <dbReference type="Proteomes" id="UP000789860"/>
    </source>
</evidence>
<keyword evidence="2" id="KW-1185">Reference proteome</keyword>
<comment type="caution">
    <text evidence="1">The sequence shown here is derived from an EMBL/GenBank/DDBJ whole genome shotgun (WGS) entry which is preliminary data.</text>
</comment>
<accession>A0ACA9K0Q0</accession>
<sequence>MAAKIKQIRRLSTIVANRNPNRRFHTFRRYFVIFRRSTHPYARNICRRCEQSDQYINFLSNKINNIENLVKNLSNTVKATNMNFDNHNNPSVNSGNFNSDVDNFSKMEIEQLITFSTQLGCRLFGKRDTDDIKQETNNKNSDNEVPKDNEEEQKP</sequence>
<gene>
    <name evidence="1" type="ORF">SCALOS_LOCUS886</name>
</gene>
<evidence type="ECO:0000313" key="1">
    <source>
        <dbReference type="EMBL" id="CAG8445256.1"/>
    </source>
</evidence>
<reference evidence="1" key="1">
    <citation type="submission" date="2021-06" db="EMBL/GenBank/DDBJ databases">
        <authorList>
            <person name="Kallberg Y."/>
            <person name="Tangrot J."/>
            <person name="Rosling A."/>
        </authorList>
    </citation>
    <scope>NUCLEOTIDE SEQUENCE</scope>
    <source>
        <strain evidence="1">AU212A</strain>
    </source>
</reference>
<dbReference type="Proteomes" id="UP000789860">
    <property type="component" value="Unassembled WGS sequence"/>
</dbReference>